<keyword evidence="2" id="KW-1185">Reference proteome</keyword>
<dbReference type="InterPro" id="IPR036768">
    <property type="entry name" value="PolIII_chi_sf"/>
</dbReference>
<evidence type="ECO:0000313" key="2">
    <source>
        <dbReference type="Proteomes" id="UP000676649"/>
    </source>
</evidence>
<dbReference type="PANTHER" id="PTHR38767:SF1">
    <property type="entry name" value="DNA POLYMERASE III SUBUNIT CHI"/>
    <property type="match status" value="1"/>
</dbReference>
<dbReference type="AlphaFoldDB" id="A0A975R9Z2"/>
<dbReference type="GO" id="GO:0003677">
    <property type="term" value="F:DNA binding"/>
    <property type="evidence" value="ECO:0007669"/>
    <property type="project" value="InterPro"/>
</dbReference>
<dbReference type="Gene3D" id="3.40.50.10110">
    <property type="entry name" value="DNA polymerase III subunit chi"/>
    <property type="match status" value="1"/>
</dbReference>
<name>A0A975R9Z2_9GAMM</name>
<gene>
    <name evidence="1" type="ORF">KEF85_15965</name>
</gene>
<dbReference type="Proteomes" id="UP000676649">
    <property type="component" value="Chromosome"/>
</dbReference>
<dbReference type="RefSeq" id="WP_215582228.1">
    <property type="nucleotide sequence ID" value="NZ_CP073754.1"/>
</dbReference>
<reference evidence="1" key="1">
    <citation type="submission" date="2021-04" db="EMBL/GenBank/DDBJ databases">
        <title>Draft genome sequence data of methanotrophic Methylovulum sp. strain S1L and Methylomonas sp. strain S2AM isolated from boreal lake water columns.</title>
        <authorList>
            <person name="Rissanen A.J."/>
            <person name="Mangayil R."/>
            <person name="Svenning M.M."/>
            <person name="Khanongnuch R."/>
        </authorList>
    </citation>
    <scope>NUCLEOTIDE SEQUENCE</scope>
    <source>
        <strain evidence="1">S2AM</strain>
    </source>
</reference>
<dbReference type="KEGG" id="mpad:KEF85_15965"/>
<organism evidence="1 2">
    <name type="scientific">Methylomonas paludis</name>
    <dbReference type="NCBI Taxonomy" id="1173101"/>
    <lineage>
        <taxon>Bacteria</taxon>
        <taxon>Pseudomonadati</taxon>
        <taxon>Pseudomonadota</taxon>
        <taxon>Gammaproteobacteria</taxon>
        <taxon>Methylococcales</taxon>
        <taxon>Methylococcaceae</taxon>
        <taxon>Methylomonas</taxon>
    </lineage>
</organism>
<dbReference type="EMBL" id="CP073754">
    <property type="protein sequence ID" value="QWF70788.1"/>
    <property type="molecule type" value="Genomic_DNA"/>
</dbReference>
<dbReference type="InterPro" id="IPR007459">
    <property type="entry name" value="DNA_pol3_chi"/>
</dbReference>
<proteinExistence type="predicted"/>
<dbReference type="GO" id="GO:0003887">
    <property type="term" value="F:DNA-directed DNA polymerase activity"/>
    <property type="evidence" value="ECO:0007669"/>
    <property type="project" value="InterPro"/>
</dbReference>
<evidence type="ECO:0000313" key="1">
    <source>
        <dbReference type="EMBL" id="QWF70788.1"/>
    </source>
</evidence>
<sequence>MSENHSNLPVVDFYVLATHLQQQRQDFACKLIEKIYRSGQNCYVLTDSLEQAASIDLQLWTFRAGSFIPHQIYRGILPELPQTILIGLADIPESRQNLIVNLSSQLPEHGPLTGRILEVLDNSEICKQAGRERFRYYRQLGITPVTHKL</sequence>
<dbReference type="Pfam" id="PF04364">
    <property type="entry name" value="DNA_pol3_chi"/>
    <property type="match status" value="1"/>
</dbReference>
<dbReference type="SUPFAM" id="SSF102400">
    <property type="entry name" value="DNA polymerase III chi subunit"/>
    <property type="match status" value="1"/>
</dbReference>
<accession>A0A975R9Z2</accession>
<protein>
    <submittedName>
        <fullName evidence="1">DNA polymerase III subunit chi</fullName>
    </submittedName>
</protein>
<dbReference type="GO" id="GO:0006260">
    <property type="term" value="P:DNA replication"/>
    <property type="evidence" value="ECO:0007669"/>
    <property type="project" value="InterPro"/>
</dbReference>
<dbReference type="GO" id="GO:0032298">
    <property type="term" value="P:positive regulation of DNA-templated DNA replication initiation"/>
    <property type="evidence" value="ECO:0007669"/>
    <property type="project" value="TreeGrafter"/>
</dbReference>
<dbReference type="PANTHER" id="PTHR38767">
    <property type="entry name" value="DNA POLYMERASE III SUBUNIT CHI"/>
    <property type="match status" value="1"/>
</dbReference>